<evidence type="ECO:0000256" key="3">
    <source>
        <dbReference type="ARBA" id="ARBA00023163"/>
    </source>
</evidence>
<dbReference type="EMBL" id="JBHMCA010000051">
    <property type="protein sequence ID" value="MFB9447035.1"/>
    <property type="molecule type" value="Genomic_DNA"/>
</dbReference>
<evidence type="ECO:0000256" key="2">
    <source>
        <dbReference type="ARBA" id="ARBA00023125"/>
    </source>
</evidence>
<dbReference type="Pfam" id="PF13377">
    <property type="entry name" value="Peripla_BP_3"/>
    <property type="match status" value="1"/>
</dbReference>
<dbReference type="PANTHER" id="PTHR30146:SF153">
    <property type="entry name" value="LACTOSE OPERON REPRESSOR"/>
    <property type="match status" value="1"/>
</dbReference>
<proteinExistence type="predicted"/>
<dbReference type="PROSITE" id="PS50932">
    <property type="entry name" value="HTH_LACI_2"/>
    <property type="match status" value="1"/>
</dbReference>
<evidence type="ECO:0000313" key="5">
    <source>
        <dbReference type="EMBL" id="MFB9447035.1"/>
    </source>
</evidence>
<dbReference type="PANTHER" id="PTHR30146">
    <property type="entry name" value="LACI-RELATED TRANSCRIPTIONAL REPRESSOR"/>
    <property type="match status" value="1"/>
</dbReference>
<name>A0ABV5MDU9_9ACTN</name>
<gene>
    <name evidence="5" type="ORF">ACFFTR_28435</name>
</gene>
<dbReference type="SMART" id="SM00354">
    <property type="entry name" value="HTH_LACI"/>
    <property type="match status" value="1"/>
</dbReference>
<dbReference type="CDD" id="cd01392">
    <property type="entry name" value="HTH_LacI"/>
    <property type="match status" value="1"/>
</dbReference>
<comment type="caution">
    <text evidence="5">The sequence shown here is derived from an EMBL/GenBank/DDBJ whole genome shotgun (WGS) entry which is preliminary data.</text>
</comment>
<dbReference type="GO" id="GO:0003677">
    <property type="term" value="F:DNA binding"/>
    <property type="evidence" value="ECO:0007669"/>
    <property type="project" value="UniProtKB-KW"/>
</dbReference>
<keyword evidence="6" id="KW-1185">Reference proteome</keyword>
<evidence type="ECO:0000313" key="6">
    <source>
        <dbReference type="Proteomes" id="UP001589608"/>
    </source>
</evidence>
<protein>
    <submittedName>
        <fullName evidence="5">LacI family DNA-binding transcriptional regulator</fullName>
    </submittedName>
</protein>
<accession>A0ABV5MDU9</accession>
<dbReference type="SUPFAM" id="SSF53822">
    <property type="entry name" value="Periplasmic binding protein-like I"/>
    <property type="match status" value="1"/>
</dbReference>
<evidence type="ECO:0000259" key="4">
    <source>
        <dbReference type="PROSITE" id="PS50932"/>
    </source>
</evidence>
<keyword evidence="2 5" id="KW-0238">DNA-binding</keyword>
<dbReference type="InterPro" id="IPR010982">
    <property type="entry name" value="Lambda_DNA-bd_dom_sf"/>
</dbReference>
<sequence length="335" mass="35785">MSARRRGEVTVAAIAQLAGVSVPTVSKVLNGRAGIAAETRDRVEALLREHGYRRADTATTTPNIEVAFFGLESHLAMEILRGVEQTVRERGLAVGFTDLQGPAPAGRRPADRLLARRPTGVIAVNSAFRARHYEQLIASGVPMVVLDPTGEPSHAIPSVGATNWSGGVAATRHLLDLGHRRIAVITGPLEYLCARARLEASRGALETAGHPLDPALLRHGRFTFDDGVDLARELLSAADRPTAVVCGDDLQALGVYEAARRLGLRIPDDLSVVGFDDIEVTRWCGPPMTTVRQPFAEMGATAARMVLQLAMGEPVEPARVELATELIVRGSTAPI</sequence>
<dbReference type="Proteomes" id="UP001589608">
    <property type="component" value="Unassembled WGS sequence"/>
</dbReference>
<keyword evidence="3" id="KW-0804">Transcription</keyword>
<keyword evidence="1" id="KW-0805">Transcription regulation</keyword>
<dbReference type="Gene3D" id="3.40.50.2300">
    <property type="match status" value="2"/>
</dbReference>
<organism evidence="5 6">
    <name type="scientific">Dactylosporangium vinaceum</name>
    <dbReference type="NCBI Taxonomy" id="53362"/>
    <lineage>
        <taxon>Bacteria</taxon>
        <taxon>Bacillati</taxon>
        <taxon>Actinomycetota</taxon>
        <taxon>Actinomycetes</taxon>
        <taxon>Micromonosporales</taxon>
        <taxon>Micromonosporaceae</taxon>
        <taxon>Dactylosporangium</taxon>
    </lineage>
</organism>
<dbReference type="InterPro" id="IPR028082">
    <property type="entry name" value="Peripla_BP_I"/>
</dbReference>
<feature type="domain" description="HTH lacI-type" evidence="4">
    <location>
        <begin position="9"/>
        <end position="63"/>
    </location>
</feature>
<dbReference type="Pfam" id="PF00356">
    <property type="entry name" value="LacI"/>
    <property type="match status" value="1"/>
</dbReference>
<dbReference type="InterPro" id="IPR000843">
    <property type="entry name" value="HTH_LacI"/>
</dbReference>
<dbReference type="RefSeq" id="WP_223104891.1">
    <property type="nucleotide sequence ID" value="NZ_CP061913.1"/>
</dbReference>
<dbReference type="SUPFAM" id="SSF47413">
    <property type="entry name" value="lambda repressor-like DNA-binding domains"/>
    <property type="match status" value="1"/>
</dbReference>
<dbReference type="InterPro" id="IPR046335">
    <property type="entry name" value="LacI/GalR-like_sensor"/>
</dbReference>
<reference evidence="5 6" key="1">
    <citation type="submission" date="2024-09" db="EMBL/GenBank/DDBJ databases">
        <authorList>
            <person name="Sun Q."/>
            <person name="Mori K."/>
        </authorList>
    </citation>
    <scope>NUCLEOTIDE SEQUENCE [LARGE SCALE GENOMIC DNA]</scope>
    <source>
        <strain evidence="5 6">JCM 3307</strain>
    </source>
</reference>
<dbReference type="Gene3D" id="1.10.260.40">
    <property type="entry name" value="lambda repressor-like DNA-binding domains"/>
    <property type="match status" value="1"/>
</dbReference>
<evidence type="ECO:0000256" key="1">
    <source>
        <dbReference type="ARBA" id="ARBA00023015"/>
    </source>
</evidence>